<feature type="non-terminal residue" evidence="1">
    <location>
        <position position="1"/>
    </location>
</feature>
<dbReference type="EMBL" id="JYDU01000029">
    <property type="protein sequence ID" value="KRX97628.1"/>
    <property type="molecule type" value="Genomic_DNA"/>
</dbReference>
<gene>
    <name evidence="1" type="ORF">T4E_3125</name>
</gene>
<protein>
    <submittedName>
        <fullName evidence="1">Uncharacterized protein</fullName>
    </submittedName>
</protein>
<evidence type="ECO:0000313" key="2">
    <source>
        <dbReference type="Proteomes" id="UP000054815"/>
    </source>
</evidence>
<organism evidence="1 2">
    <name type="scientific">Trichinella pseudospiralis</name>
    <name type="common">Parasitic roundworm</name>
    <dbReference type="NCBI Taxonomy" id="6337"/>
    <lineage>
        <taxon>Eukaryota</taxon>
        <taxon>Metazoa</taxon>
        <taxon>Ecdysozoa</taxon>
        <taxon>Nematoda</taxon>
        <taxon>Enoplea</taxon>
        <taxon>Dorylaimia</taxon>
        <taxon>Trichinellida</taxon>
        <taxon>Trichinellidae</taxon>
        <taxon>Trichinella</taxon>
    </lineage>
</organism>
<dbReference type="AlphaFoldDB" id="A0A0V0YC79"/>
<name>A0A0V0YC79_TRIPS</name>
<sequence length="92" mass="10757">LIAVVVVECADILKMSELYNENHLESMNNIDQNTIHSITSKFRLLKKTTMQLWNKLPLNFGYWQSKYFGKLFVCSFFLSGVEFPKLLLLNTH</sequence>
<evidence type="ECO:0000313" key="1">
    <source>
        <dbReference type="EMBL" id="KRX97628.1"/>
    </source>
</evidence>
<accession>A0A0V0YC79</accession>
<comment type="caution">
    <text evidence="1">The sequence shown here is derived from an EMBL/GenBank/DDBJ whole genome shotgun (WGS) entry which is preliminary data.</text>
</comment>
<proteinExistence type="predicted"/>
<dbReference type="Proteomes" id="UP000054815">
    <property type="component" value="Unassembled WGS sequence"/>
</dbReference>
<reference evidence="1 2" key="1">
    <citation type="submission" date="2015-01" db="EMBL/GenBank/DDBJ databases">
        <title>Evolution of Trichinella species and genotypes.</title>
        <authorList>
            <person name="Korhonen P.K."/>
            <person name="Edoardo P."/>
            <person name="Giuseppe L.R."/>
            <person name="Gasser R.B."/>
        </authorList>
    </citation>
    <scope>NUCLEOTIDE SEQUENCE [LARGE SCALE GENOMIC DNA]</scope>
    <source>
        <strain evidence="1">ISS141</strain>
    </source>
</reference>